<dbReference type="AlphaFoldDB" id="A0AAE2YNL3"/>
<dbReference type="Proteomes" id="UP001197378">
    <property type="component" value="Unassembled WGS sequence"/>
</dbReference>
<dbReference type="EMBL" id="JAAXYO010000039">
    <property type="protein sequence ID" value="MBU2787302.1"/>
    <property type="molecule type" value="Genomic_DNA"/>
</dbReference>
<evidence type="ECO:0000313" key="2">
    <source>
        <dbReference type="Proteomes" id="UP001197378"/>
    </source>
</evidence>
<accession>A0AAE2YNL3</accession>
<name>A0AAE2YNL3_9PROT</name>
<comment type="caution">
    <text evidence="1">The sequence shown here is derived from an EMBL/GenBank/DDBJ whole genome shotgun (WGS) entry which is preliminary data.</text>
</comment>
<organism evidence="1 2">
    <name type="scientific">Igneacidithiobacillus copahuensis</name>
    <dbReference type="NCBI Taxonomy" id="2724909"/>
    <lineage>
        <taxon>Bacteria</taxon>
        <taxon>Pseudomonadati</taxon>
        <taxon>Pseudomonadota</taxon>
        <taxon>Acidithiobacillia</taxon>
        <taxon>Acidithiobacillales</taxon>
        <taxon>Acidithiobacillaceae</taxon>
        <taxon>Igneacidithiobacillus</taxon>
    </lineage>
</organism>
<gene>
    <name evidence="1" type="ORF">HFQ13_03590</name>
</gene>
<reference evidence="1" key="1">
    <citation type="journal article" date="2021" name="ISME J.">
        <title>Genomic evolution of the class Acidithiobacillia: deep-branching Proteobacteria living in extreme acidic conditions.</title>
        <authorList>
            <person name="Moya-Beltran A."/>
            <person name="Beard S."/>
            <person name="Rojas-Villalobos C."/>
            <person name="Issotta F."/>
            <person name="Gallardo Y."/>
            <person name="Ulloa R."/>
            <person name="Giaveno A."/>
            <person name="Degli Esposti M."/>
            <person name="Johnson D.B."/>
            <person name="Quatrini R."/>
        </authorList>
    </citation>
    <scope>NUCLEOTIDE SEQUENCE</scope>
    <source>
        <strain evidence="1">VAN18-1</strain>
    </source>
</reference>
<protein>
    <submittedName>
        <fullName evidence="1">Uncharacterized protein</fullName>
    </submittedName>
</protein>
<evidence type="ECO:0000313" key="1">
    <source>
        <dbReference type="EMBL" id="MBU2787302.1"/>
    </source>
</evidence>
<sequence>MNPEEGLEYAREAPLDRDYLVLIETLVMDQIPLGTPSAYAEDWEETERLIARLADRGVGTRIEHLFDEQGMRWRVYLDWQDPISFEWQMVEQEEQSAARAVTRAALVWYYQQELSTANSQPPDPWSYFEVVERLSMIRELFNRSLEEHPVLSAEAELQKRYREAQEKINALYELAGQIFDQRLDGPKPGTMH</sequence>
<proteinExistence type="predicted"/>
<keyword evidence="2" id="KW-1185">Reference proteome</keyword>